<dbReference type="Pfam" id="PF00012">
    <property type="entry name" value="HSP70"/>
    <property type="match status" value="1"/>
</dbReference>
<dbReference type="Pfam" id="PF26156">
    <property type="entry name" value="PARP4_MVP-ID"/>
    <property type="match status" value="1"/>
</dbReference>
<evidence type="ECO:0000313" key="8">
    <source>
        <dbReference type="Proteomes" id="UP001186944"/>
    </source>
</evidence>
<dbReference type="GO" id="GO:0140662">
    <property type="term" value="F:ATP-dependent protein folding chaperone"/>
    <property type="evidence" value="ECO:0007669"/>
    <property type="project" value="InterPro"/>
</dbReference>
<protein>
    <recommendedName>
        <fullName evidence="6">PARP4 MVP-ID C-terminal domain-containing protein</fullName>
    </recommendedName>
</protein>
<feature type="compositionally biased region" description="Pro residues" evidence="5">
    <location>
        <begin position="1"/>
        <end position="16"/>
    </location>
</feature>
<evidence type="ECO:0000256" key="4">
    <source>
        <dbReference type="RuleBase" id="RU003322"/>
    </source>
</evidence>
<feature type="region of interest" description="Disordered" evidence="5">
    <location>
        <begin position="383"/>
        <end position="406"/>
    </location>
</feature>
<dbReference type="Proteomes" id="UP001186944">
    <property type="component" value="Unassembled WGS sequence"/>
</dbReference>
<sequence length="742" mass="80421">MSFGGGPPPPPPPPPMSAVVFSAGPSPGPMSAMAFSAGPSPAPMSAVAFSAGPQLAPMSEMVFSTGPPPHMSFGHGAPPPPPPPPRGFGMGFGGPPPPPPPPGSGIGFDRPPTLIQPMRFGAGIPPPPPTSFGMGCRGPPPPPPPPLSDLPQPQQASLFESTSFGSQSKATDLSEPLIPLRSLLQTSHMKTAGGTMPQSMPMSAPPPPLAPPSIEKTERVPLRYKLNTELAKEKPKLKSVVSFFASREKAEKSVPVSWRKEQTEVKGTYFTSPTSAKSVTPPAKKLEEVKTRNFESSLAMRRVSFKEDDDEEEEDWDEEDDDMAFSLFDDAPVVPPAELSFKAGKHGRAKTMIVPQPVSKKAQISRDKRQVQPLLEMERAGPLPQKTKKIERRSDSASFLKGSPKSSSQDILLLDVTPLSIGVEAEDGSITKIVQRNRTVPTRVSKTFYTSYDFQKNVDILVFEGECHWAKDNNLLGRFQLDSIPMGQQGTIKVEVTVDIDANSILSVEAKVAGTEICKKVKIEGHHLSSQEIDAMVTRAQNEEKGSVCYKLPAVEGTPSVGSSIHNTGIGMDVSPILSRAPKLDIASLDLFFRMQEKDGHWEFSDKFNDMLGVDSDKCMEILFKAGLKSLGQRIAQEVIALISTAIALMFVLKLLVPETFPSDLGQVKDYEYREMIEAAIHKLRKMNRIAASGEISSSEISIEKGMQFCSKKKAEFPWVFDMLELGKDWGQVAGKMIGIST</sequence>
<dbReference type="InterPro" id="IPR013126">
    <property type="entry name" value="Hsp_70_fam"/>
</dbReference>
<proteinExistence type="inferred from homology"/>
<dbReference type="InterPro" id="IPR058904">
    <property type="entry name" value="PARP4_MVP-ID"/>
</dbReference>
<evidence type="ECO:0000256" key="1">
    <source>
        <dbReference type="ARBA" id="ARBA00007381"/>
    </source>
</evidence>
<comment type="similarity">
    <text evidence="1 4">Belongs to the heat shock protein 70 family.</text>
</comment>
<gene>
    <name evidence="7" type="ORF">FSP39_001152</name>
</gene>
<keyword evidence="2 4" id="KW-0547">Nucleotide-binding</keyword>
<evidence type="ECO:0000256" key="5">
    <source>
        <dbReference type="SAM" id="MobiDB-lite"/>
    </source>
</evidence>
<dbReference type="PANTHER" id="PTHR19375">
    <property type="entry name" value="HEAT SHOCK PROTEIN 70KDA"/>
    <property type="match status" value="1"/>
</dbReference>
<comment type="caution">
    <text evidence="7">The sequence shown here is derived from an EMBL/GenBank/DDBJ whole genome shotgun (WGS) entry which is preliminary data.</text>
</comment>
<name>A0AA88YGQ2_PINIB</name>
<organism evidence="7 8">
    <name type="scientific">Pinctada imbricata</name>
    <name type="common">Atlantic pearl-oyster</name>
    <name type="synonym">Pinctada martensii</name>
    <dbReference type="NCBI Taxonomy" id="66713"/>
    <lineage>
        <taxon>Eukaryota</taxon>
        <taxon>Metazoa</taxon>
        <taxon>Spiralia</taxon>
        <taxon>Lophotrochozoa</taxon>
        <taxon>Mollusca</taxon>
        <taxon>Bivalvia</taxon>
        <taxon>Autobranchia</taxon>
        <taxon>Pteriomorphia</taxon>
        <taxon>Pterioida</taxon>
        <taxon>Pterioidea</taxon>
        <taxon>Pteriidae</taxon>
        <taxon>Pinctada</taxon>
    </lineage>
</organism>
<accession>A0AA88YGQ2</accession>
<keyword evidence="3 4" id="KW-0067">ATP-binding</keyword>
<feature type="domain" description="PARP4 MVP-ID C-terminal" evidence="6">
    <location>
        <begin position="593"/>
        <end position="740"/>
    </location>
</feature>
<keyword evidence="8" id="KW-1185">Reference proteome</keyword>
<evidence type="ECO:0000256" key="2">
    <source>
        <dbReference type="ARBA" id="ARBA00022741"/>
    </source>
</evidence>
<dbReference type="EMBL" id="VSWD01000007">
    <property type="protein sequence ID" value="KAK3096544.1"/>
    <property type="molecule type" value="Genomic_DNA"/>
</dbReference>
<feature type="region of interest" description="Disordered" evidence="5">
    <location>
        <begin position="1"/>
        <end position="47"/>
    </location>
</feature>
<dbReference type="Gene3D" id="2.60.34.10">
    <property type="entry name" value="Substrate Binding Domain Of DNAk, Chain A, domain 1"/>
    <property type="match status" value="1"/>
</dbReference>
<feature type="compositionally biased region" description="Pro residues" evidence="5">
    <location>
        <begin position="77"/>
        <end position="86"/>
    </location>
</feature>
<dbReference type="PRINTS" id="PR00301">
    <property type="entry name" value="HEATSHOCK70"/>
</dbReference>
<feature type="region of interest" description="Disordered" evidence="5">
    <location>
        <begin position="59"/>
        <end position="218"/>
    </location>
</feature>
<feature type="compositionally biased region" description="Polar residues" evidence="5">
    <location>
        <begin position="156"/>
        <end position="171"/>
    </location>
</feature>
<dbReference type="GO" id="GO:0005524">
    <property type="term" value="F:ATP binding"/>
    <property type="evidence" value="ECO:0007669"/>
    <property type="project" value="UniProtKB-KW"/>
</dbReference>
<evidence type="ECO:0000259" key="6">
    <source>
        <dbReference type="Pfam" id="PF26156"/>
    </source>
</evidence>
<evidence type="ECO:0000256" key="3">
    <source>
        <dbReference type="ARBA" id="ARBA00022840"/>
    </source>
</evidence>
<feature type="compositionally biased region" description="Pro residues" evidence="5">
    <location>
        <begin position="94"/>
        <end position="103"/>
    </location>
</feature>
<dbReference type="InterPro" id="IPR029047">
    <property type="entry name" value="HSP70_peptide-bd_sf"/>
</dbReference>
<dbReference type="SUPFAM" id="SSF100920">
    <property type="entry name" value="Heat shock protein 70kD (HSP70), peptide-binding domain"/>
    <property type="match status" value="1"/>
</dbReference>
<feature type="compositionally biased region" description="Pro residues" evidence="5">
    <location>
        <begin position="138"/>
        <end position="148"/>
    </location>
</feature>
<evidence type="ECO:0000313" key="7">
    <source>
        <dbReference type="EMBL" id="KAK3096544.1"/>
    </source>
</evidence>
<dbReference type="AlphaFoldDB" id="A0AA88YGQ2"/>
<reference evidence="7" key="1">
    <citation type="submission" date="2019-08" db="EMBL/GenBank/DDBJ databases">
        <title>The improved chromosome-level genome for the pearl oyster Pinctada fucata martensii using PacBio sequencing and Hi-C.</title>
        <authorList>
            <person name="Zheng Z."/>
        </authorList>
    </citation>
    <scope>NUCLEOTIDE SEQUENCE</scope>
    <source>
        <strain evidence="7">ZZ-2019</strain>
        <tissue evidence="7">Adductor muscle</tissue>
    </source>
</reference>